<feature type="compositionally biased region" description="Low complexity" evidence="1">
    <location>
        <begin position="379"/>
        <end position="391"/>
    </location>
</feature>
<feature type="compositionally biased region" description="Pro residues" evidence="1">
    <location>
        <begin position="335"/>
        <end position="354"/>
    </location>
</feature>
<keyword evidence="2" id="KW-0472">Membrane</keyword>
<keyword evidence="2" id="KW-1133">Transmembrane helix</keyword>
<feature type="region of interest" description="Disordered" evidence="1">
    <location>
        <begin position="75"/>
        <end position="257"/>
    </location>
</feature>
<feature type="region of interest" description="Disordered" evidence="1">
    <location>
        <begin position="280"/>
        <end position="354"/>
    </location>
</feature>
<proteinExistence type="predicted"/>
<dbReference type="PANTHER" id="PTHR28666:SF1">
    <property type="entry name" value="TRANSMEMBRANE PROTEIN 240"/>
    <property type="match status" value="1"/>
</dbReference>
<sequence>MGKCRGLLSSCAILGLWTPPQAPGFRGQPEESSGQWPGLSGCPVPKGGCHHCGAFFGLCWAIGYGFGVSSLAAPQRPCRPSAKGRCLRPRNPGGRSGEEPQGPLQDCSFWSGRGLGPGAPGGRRRPGLAKWGRDPAPRPPGRGPAGGAGRGGQRGPSREAGAEGGQAVEAGAARSARREEAEGGAERAGAASAAAGRPSDPGSGRVPCPPRPAPPSPAGARRADLCGGGGGPASGRGRGGAGAGGRRSGPARPRPMSMSANTMIFMILGASIVMVSGGASRAPAPASRARAPPPPPPAPCLPARAACAPHPGLPRAPHPGLRSPSRAGPRSPSRPALPIPACAPGPGLRSPPPGSAAIPILAWASHPDCPQLPDSGAAPGTPLPGLRSPSLSAPPPPLHPTPQGPSQARSSALTGHGLFQAIACLMDMNALLDRFHNYILPHLRGEDRVCHCNCGRHHIHYVIPYDGDQSVVDASENYFVTDNVTKQEIDLMLGLLLGFCISWFLVWMDGVLHCAVRAWRAGRRYDGSWTWLPKLCSLRELGRRPHRPFEEAAGNMVHVKQKLYHNGHPSPRHL</sequence>
<evidence type="ECO:0000256" key="2">
    <source>
        <dbReference type="SAM" id="Phobius"/>
    </source>
</evidence>
<evidence type="ECO:0000313" key="4">
    <source>
        <dbReference type="Proteomes" id="UP000694542"/>
    </source>
</evidence>
<dbReference type="Pfam" id="PF15207">
    <property type="entry name" value="TMEM240"/>
    <property type="match status" value="1"/>
</dbReference>
<evidence type="ECO:0000313" key="3">
    <source>
        <dbReference type="Ensembl" id="ENSCAFP00040006382.1"/>
    </source>
</evidence>
<dbReference type="Ensembl" id="ENSCAFT00040007331.1">
    <property type="protein sequence ID" value="ENSCAFP00040006382.1"/>
    <property type="gene ID" value="ENSCAFG00040003847.1"/>
</dbReference>
<dbReference type="InterPro" id="IPR027947">
    <property type="entry name" value="TMEM240"/>
</dbReference>
<feature type="transmembrane region" description="Helical" evidence="2">
    <location>
        <begin position="491"/>
        <end position="516"/>
    </location>
</feature>
<feature type="region of interest" description="Disordered" evidence="1">
    <location>
        <begin position="369"/>
        <end position="411"/>
    </location>
</feature>
<reference evidence="3" key="1">
    <citation type="submission" date="2018-10" db="EMBL/GenBank/DDBJ databases">
        <title>De novo assembly of a Great Dane genome.</title>
        <authorList>
            <person name="Kidd J.M."/>
            <person name="Pendleton A.L."/>
            <person name="Shen F."/>
            <person name="Emery S."/>
        </authorList>
    </citation>
    <scope>NUCLEOTIDE SEQUENCE [LARGE SCALE GENOMIC DNA]</scope>
    <source>
        <strain evidence="3">Great Dane</strain>
    </source>
</reference>
<feature type="compositionally biased region" description="Low complexity" evidence="1">
    <location>
        <begin position="187"/>
        <end position="197"/>
    </location>
</feature>
<dbReference type="PANTHER" id="PTHR28666">
    <property type="entry name" value="TRANSMEMBRANE PROTEIN 240"/>
    <property type="match status" value="1"/>
</dbReference>
<keyword evidence="2" id="KW-0812">Transmembrane</keyword>
<feature type="compositionally biased region" description="Low complexity" evidence="1">
    <location>
        <begin position="165"/>
        <end position="174"/>
    </location>
</feature>
<feature type="compositionally biased region" description="Gly residues" evidence="1">
    <location>
        <begin position="226"/>
        <end position="247"/>
    </location>
</feature>
<feature type="compositionally biased region" description="Pro residues" evidence="1">
    <location>
        <begin position="291"/>
        <end position="300"/>
    </location>
</feature>
<dbReference type="OrthoDB" id="9922101at2759"/>
<reference evidence="3" key="2">
    <citation type="submission" date="2025-08" db="UniProtKB">
        <authorList>
            <consortium name="Ensembl"/>
        </authorList>
    </citation>
    <scope>IDENTIFICATION</scope>
</reference>
<dbReference type="Proteomes" id="UP000694542">
    <property type="component" value="Chromosome 5"/>
</dbReference>
<feature type="compositionally biased region" description="Basic and acidic residues" evidence="1">
    <location>
        <begin position="176"/>
        <end position="185"/>
    </location>
</feature>
<dbReference type="AlphaFoldDB" id="A0A8C0RX72"/>
<protein>
    <submittedName>
        <fullName evidence="3">Transmembrane protein 240</fullName>
    </submittedName>
</protein>
<feature type="compositionally biased region" description="Gly residues" evidence="1">
    <location>
        <begin position="143"/>
        <end position="154"/>
    </location>
</feature>
<feature type="compositionally biased region" description="Pro residues" evidence="1">
    <location>
        <begin position="207"/>
        <end position="217"/>
    </location>
</feature>
<evidence type="ECO:0000256" key="1">
    <source>
        <dbReference type="SAM" id="MobiDB-lite"/>
    </source>
</evidence>
<organism evidence="3 4">
    <name type="scientific">Canis lupus familiaris</name>
    <name type="common">Dog</name>
    <name type="synonym">Canis familiaris</name>
    <dbReference type="NCBI Taxonomy" id="9615"/>
    <lineage>
        <taxon>Eukaryota</taxon>
        <taxon>Metazoa</taxon>
        <taxon>Chordata</taxon>
        <taxon>Craniata</taxon>
        <taxon>Vertebrata</taxon>
        <taxon>Euteleostomi</taxon>
        <taxon>Mammalia</taxon>
        <taxon>Eutheria</taxon>
        <taxon>Laurasiatheria</taxon>
        <taxon>Carnivora</taxon>
        <taxon>Caniformia</taxon>
        <taxon>Canidae</taxon>
        <taxon>Canis</taxon>
    </lineage>
</organism>
<feature type="compositionally biased region" description="Low complexity" evidence="1">
    <location>
        <begin position="319"/>
        <end position="334"/>
    </location>
</feature>
<accession>A0A8C0RX72</accession>
<feature type="compositionally biased region" description="Pro residues" evidence="1">
    <location>
        <begin position="392"/>
        <end position="403"/>
    </location>
</feature>
<feature type="compositionally biased region" description="Low complexity" evidence="1">
    <location>
        <begin position="280"/>
        <end position="290"/>
    </location>
</feature>
<name>A0A8C0RX72_CANLF</name>